<accession>A0A5N5FGX0</accession>
<protein>
    <submittedName>
        <fullName evidence="1">Pyrophosphate-energized vacuolar membrane proton pump</fullName>
    </submittedName>
</protein>
<comment type="caution">
    <text evidence="1">The sequence shown here is derived from an EMBL/GenBank/DDBJ whole genome shotgun (WGS) entry which is preliminary data.</text>
</comment>
<keyword evidence="2" id="KW-1185">Reference proteome</keyword>
<evidence type="ECO:0000313" key="2">
    <source>
        <dbReference type="Proteomes" id="UP000327157"/>
    </source>
</evidence>
<reference evidence="2" key="2">
    <citation type="submission" date="2019-10" db="EMBL/GenBank/DDBJ databases">
        <title>A de novo genome assembly of a pear dwarfing rootstock.</title>
        <authorList>
            <person name="Wang F."/>
            <person name="Wang J."/>
            <person name="Li S."/>
            <person name="Zhang Y."/>
            <person name="Fang M."/>
            <person name="Ma L."/>
            <person name="Zhao Y."/>
            <person name="Jiang S."/>
        </authorList>
    </citation>
    <scope>NUCLEOTIDE SEQUENCE [LARGE SCALE GENOMIC DNA]</scope>
</reference>
<dbReference type="OrthoDB" id="1686289at2759"/>
<dbReference type="Proteomes" id="UP000327157">
    <property type="component" value="Chromosome 10"/>
</dbReference>
<dbReference type="EMBL" id="SMOL01000695">
    <property type="protein sequence ID" value="KAB2602365.1"/>
    <property type="molecule type" value="Genomic_DNA"/>
</dbReference>
<organism evidence="1 2">
    <name type="scientific">Pyrus ussuriensis x Pyrus communis</name>
    <dbReference type="NCBI Taxonomy" id="2448454"/>
    <lineage>
        <taxon>Eukaryota</taxon>
        <taxon>Viridiplantae</taxon>
        <taxon>Streptophyta</taxon>
        <taxon>Embryophyta</taxon>
        <taxon>Tracheophyta</taxon>
        <taxon>Spermatophyta</taxon>
        <taxon>Magnoliopsida</taxon>
        <taxon>eudicotyledons</taxon>
        <taxon>Gunneridae</taxon>
        <taxon>Pentapetalae</taxon>
        <taxon>rosids</taxon>
        <taxon>fabids</taxon>
        <taxon>Rosales</taxon>
        <taxon>Rosaceae</taxon>
        <taxon>Amygdaloideae</taxon>
        <taxon>Maleae</taxon>
        <taxon>Pyrus</taxon>
    </lineage>
</organism>
<proteinExistence type="predicted"/>
<sequence>MEATILPNLGAKILIPLCAVIRIAFSLVQRMYVSQVKLSLGSGRDSNSSNAGKNGYNDYLIEEEEGVMIIMSSSDVSKSEPPFPKVHFHNSEILIDKTASNLFIWFSRFGLYA</sequence>
<evidence type="ECO:0000313" key="1">
    <source>
        <dbReference type="EMBL" id="KAB2602365.1"/>
    </source>
</evidence>
<gene>
    <name evidence="1" type="ORF">D8674_003370</name>
</gene>
<reference evidence="1 2" key="3">
    <citation type="submission" date="2019-11" db="EMBL/GenBank/DDBJ databases">
        <title>A de novo genome assembly of a pear dwarfing rootstock.</title>
        <authorList>
            <person name="Wang F."/>
            <person name="Wang J."/>
            <person name="Li S."/>
            <person name="Zhang Y."/>
            <person name="Fang M."/>
            <person name="Ma L."/>
            <person name="Zhao Y."/>
            <person name="Jiang S."/>
        </authorList>
    </citation>
    <scope>NUCLEOTIDE SEQUENCE [LARGE SCALE GENOMIC DNA]</scope>
    <source>
        <strain evidence="1">S2</strain>
        <tissue evidence="1">Leaf</tissue>
    </source>
</reference>
<dbReference type="AlphaFoldDB" id="A0A5N5FGX0"/>
<name>A0A5N5FGX0_9ROSA</name>
<reference evidence="1 2" key="1">
    <citation type="submission" date="2019-09" db="EMBL/GenBank/DDBJ databases">
        <authorList>
            <person name="Ou C."/>
        </authorList>
    </citation>
    <scope>NUCLEOTIDE SEQUENCE [LARGE SCALE GENOMIC DNA]</scope>
    <source>
        <strain evidence="1">S2</strain>
        <tissue evidence="1">Leaf</tissue>
    </source>
</reference>